<dbReference type="EMBL" id="JABAGR010000002">
    <property type="protein sequence ID" value="NMF25206.1"/>
    <property type="molecule type" value="Genomic_DNA"/>
</dbReference>
<name>A0A7X9TA40_9ACTN</name>
<protein>
    <submittedName>
        <fullName evidence="3">Alkaline shock response membrane anchor protein AmaP</fullName>
    </submittedName>
</protein>
<comment type="caution">
    <text evidence="3">The sequence shown here is derived from an EMBL/GenBank/DDBJ whole genome shotgun (WGS) entry which is preliminary data.</text>
</comment>
<sequence length="292" mass="30137">MGFFKRLCLFVFGLAGLLALTALVLPWFGPWTSEATALLGVDEYYIAVEALVLVTALGCLICLLRSVFKRNRKTVIVAKEGGDQITVTRDAIASQATHVIEEDGVYTAKRVSVWAKKRGHVRVAARVQPLMTVDTVAAGKDLHDRLVAGLTTVCGDNVDSVDLEFLNAAEYAPTSAPADDYAFAASDLGASSSSTVDYTAATVAADSSGDDGPVEAATAAADSPADGAAEKEPEAAGDGTDAASDATPSTPASAPAEGDAKSNNDAPEVEGSEITVPMARYAGKDSETTGEE</sequence>
<feature type="compositionally biased region" description="Basic and acidic residues" evidence="1">
    <location>
        <begin position="282"/>
        <end position="292"/>
    </location>
</feature>
<feature type="transmembrane region" description="Helical" evidence="2">
    <location>
        <begin position="45"/>
        <end position="64"/>
    </location>
</feature>
<keyword evidence="2" id="KW-1133">Transmembrane helix</keyword>
<gene>
    <name evidence="3" type="primary">amaP</name>
    <name evidence="3" type="ORF">HF885_01935</name>
</gene>
<reference evidence="3 4" key="1">
    <citation type="submission" date="2020-04" db="EMBL/GenBank/DDBJ databases">
        <authorList>
            <person name="Hitch T.C.A."/>
            <person name="Wylensek D."/>
            <person name="Clavel T."/>
        </authorList>
    </citation>
    <scope>NUCLEOTIDE SEQUENCE [LARGE SCALE GENOMIC DNA]</scope>
    <source>
        <strain evidence="3 4">105184</strain>
    </source>
</reference>
<dbReference type="NCBIfam" id="NF033218">
    <property type="entry name" value="anchor_AmaP"/>
    <property type="match status" value="1"/>
</dbReference>
<keyword evidence="2" id="KW-0472">Membrane</keyword>
<evidence type="ECO:0000313" key="3">
    <source>
        <dbReference type="EMBL" id="NMF25206.1"/>
    </source>
</evidence>
<keyword evidence="2" id="KW-0812">Transmembrane</keyword>
<dbReference type="RefSeq" id="WP_170103300.1">
    <property type="nucleotide sequence ID" value="NZ_JABAGR010000002.1"/>
</dbReference>
<evidence type="ECO:0000256" key="1">
    <source>
        <dbReference type="SAM" id="MobiDB-lite"/>
    </source>
</evidence>
<feature type="region of interest" description="Disordered" evidence="1">
    <location>
        <begin position="205"/>
        <end position="292"/>
    </location>
</feature>
<proteinExistence type="predicted"/>
<dbReference type="AlphaFoldDB" id="A0A7X9TA40"/>
<feature type="compositionally biased region" description="Low complexity" evidence="1">
    <location>
        <begin position="216"/>
        <end position="227"/>
    </location>
</feature>
<accession>A0A7X9TA40</accession>
<evidence type="ECO:0000313" key="4">
    <source>
        <dbReference type="Proteomes" id="UP000565613"/>
    </source>
</evidence>
<feature type="compositionally biased region" description="Low complexity" evidence="1">
    <location>
        <begin position="236"/>
        <end position="257"/>
    </location>
</feature>
<dbReference type="Proteomes" id="UP000565613">
    <property type="component" value="Unassembled WGS sequence"/>
</dbReference>
<evidence type="ECO:0000256" key="2">
    <source>
        <dbReference type="SAM" id="Phobius"/>
    </source>
</evidence>
<organism evidence="3 4">
    <name type="scientific">Parafannyhessea umbonata</name>
    <dbReference type="NCBI Taxonomy" id="604330"/>
    <lineage>
        <taxon>Bacteria</taxon>
        <taxon>Bacillati</taxon>
        <taxon>Actinomycetota</taxon>
        <taxon>Coriobacteriia</taxon>
        <taxon>Coriobacteriales</taxon>
        <taxon>Atopobiaceae</taxon>
        <taxon>Parafannyhessea</taxon>
    </lineage>
</organism>